<proteinExistence type="predicted"/>
<dbReference type="EMBL" id="CAJVPP010001066">
    <property type="protein sequence ID" value="CAG8531951.1"/>
    <property type="molecule type" value="Genomic_DNA"/>
</dbReference>
<evidence type="ECO:0000313" key="2">
    <source>
        <dbReference type="Proteomes" id="UP000789375"/>
    </source>
</evidence>
<keyword evidence="2" id="KW-1185">Reference proteome</keyword>
<protein>
    <submittedName>
        <fullName evidence="1">4389_t:CDS:1</fullName>
    </submittedName>
</protein>
<name>A0A9N9AGQ8_FUNMO</name>
<gene>
    <name evidence="1" type="ORF">FMOSSE_LOCUS5552</name>
</gene>
<sequence length="100" mass="11473">MFQKFENYFFQGIETSLKRPSQAKTNSDFREWMRPRQHVATTFALLSIFHIEILGIITSNFLHSDALNAPINKNAKKCLSIIGLIMVLLEDVSQFVILVS</sequence>
<dbReference type="Proteomes" id="UP000789375">
    <property type="component" value="Unassembled WGS sequence"/>
</dbReference>
<comment type="caution">
    <text evidence="1">The sequence shown here is derived from an EMBL/GenBank/DDBJ whole genome shotgun (WGS) entry which is preliminary data.</text>
</comment>
<accession>A0A9N9AGQ8</accession>
<dbReference type="AlphaFoldDB" id="A0A9N9AGQ8"/>
<reference evidence="1" key="1">
    <citation type="submission" date="2021-06" db="EMBL/GenBank/DDBJ databases">
        <authorList>
            <person name="Kallberg Y."/>
            <person name="Tangrot J."/>
            <person name="Rosling A."/>
        </authorList>
    </citation>
    <scope>NUCLEOTIDE SEQUENCE</scope>
    <source>
        <strain evidence="1">87-6 pot B 2015</strain>
    </source>
</reference>
<organism evidence="1 2">
    <name type="scientific">Funneliformis mosseae</name>
    <name type="common">Endomycorrhizal fungus</name>
    <name type="synonym">Glomus mosseae</name>
    <dbReference type="NCBI Taxonomy" id="27381"/>
    <lineage>
        <taxon>Eukaryota</taxon>
        <taxon>Fungi</taxon>
        <taxon>Fungi incertae sedis</taxon>
        <taxon>Mucoromycota</taxon>
        <taxon>Glomeromycotina</taxon>
        <taxon>Glomeromycetes</taxon>
        <taxon>Glomerales</taxon>
        <taxon>Glomeraceae</taxon>
        <taxon>Funneliformis</taxon>
    </lineage>
</organism>
<evidence type="ECO:0000313" key="1">
    <source>
        <dbReference type="EMBL" id="CAG8531951.1"/>
    </source>
</evidence>